<comment type="caution">
    <text evidence="9">The sequence shown here is derived from an EMBL/GenBank/DDBJ whole genome shotgun (WGS) entry which is preliminary data.</text>
</comment>
<keyword evidence="1 7" id="KW-0732">Signal</keyword>
<dbReference type="SUPFAM" id="SSF109998">
    <property type="entry name" value="Triger factor/SurA peptide-binding domain-like"/>
    <property type="match status" value="1"/>
</dbReference>
<dbReference type="GO" id="GO:0006457">
    <property type="term" value="P:protein folding"/>
    <property type="evidence" value="ECO:0007669"/>
    <property type="project" value="UniProtKB-UniRule"/>
</dbReference>
<dbReference type="InterPro" id="IPR023058">
    <property type="entry name" value="PPIase_PpiC_CS"/>
</dbReference>
<dbReference type="GO" id="GO:0050821">
    <property type="term" value="P:protein stabilization"/>
    <property type="evidence" value="ECO:0007669"/>
    <property type="project" value="InterPro"/>
</dbReference>
<keyword evidence="6 7" id="KW-0413">Isomerase</keyword>
<dbReference type="AlphaFoldDB" id="A8PL17"/>
<dbReference type="PROSITE" id="PS50198">
    <property type="entry name" value="PPIC_PPIASE_2"/>
    <property type="match status" value="2"/>
</dbReference>
<keyword evidence="4 7" id="KW-0697">Rotamase</keyword>
<evidence type="ECO:0000256" key="3">
    <source>
        <dbReference type="ARBA" id="ARBA00022764"/>
    </source>
</evidence>
<dbReference type="InterPro" id="IPR027304">
    <property type="entry name" value="Trigger_fact/SurA_dom_sf"/>
</dbReference>
<dbReference type="InterPro" id="IPR015391">
    <property type="entry name" value="SurA_N"/>
</dbReference>
<comment type="function">
    <text evidence="7">Chaperone involved in the correct folding and assembly of outer membrane proteins. Recognizes specific patterns of aromatic residues and the orientation of their side chains, which are found more frequently in integral outer membrane proteins. May act in both early periplasmic and late outer membrane-associated steps of protein maturation.</text>
</comment>
<dbReference type="PANTHER" id="PTHR47637">
    <property type="entry name" value="CHAPERONE SURA"/>
    <property type="match status" value="1"/>
</dbReference>
<dbReference type="InterPro" id="IPR000297">
    <property type="entry name" value="PPIase_PpiC"/>
</dbReference>
<reference evidence="9" key="2">
    <citation type="submission" date="2007-10" db="EMBL/GenBank/DDBJ databases">
        <authorList>
            <person name="Myers G.S."/>
        </authorList>
    </citation>
    <scope>NUCLEOTIDE SEQUENCE [LARGE SCALE GENOMIC DNA]</scope>
</reference>
<dbReference type="OrthoDB" id="14196at2"/>
<dbReference type="Gene3D" id="1.10.4030.10">
    <property type="entry name" value="Porin chaperone SurA, peptide-binding domain"/>
    <property type="match status" value="1"/>
</dbReference>
<proteinExistence type="inferred from homology"/>
<evidence type="ECO:0000259" key="8">
    <source>
        <dbReference type="PROSITE" id="PS50198"/>
    </source>
</evidence>
<evidence type="ECO:0000256" key="4">
    <source>
        <dbReference type="ARBA" id="ARBA00023110"/>
    </source>
</evidence>
<gene>
    <name evidence="7" type="primary">surA</name>
    <name evidence="9" type="ORF">RICGR_0187</name>
</gene>
<feature type="domain" description="PpiC" evidence="8">
    <location>
        <begin position="287"/>
        <end position="386"/>
    </location>
</feature>
<comment type="subcellular location">
    <subcellularLocation>
        <location evidence="7">Periplasm</location>
    </subcellularLocation>
    <text evidence="7">Is capable of associating with the outer membrane.</text>
</comment>
<sequence>MDYLKKIFSFIVLWTSLVTPSLLYAIETLDRIEAVVNHHAITAQQLDNQMEVKRQQWLSENKSIPNTTTFRKQVLNEMIDQELQLQLAATIGLKINDDTLDKTILSIAQHNGLTLEQLREKLQQANMPFARYREQIRHQLLINRLQQNEVAAKITVTDQEIKDMLTHLPKIISKKAVYHVEDLLIPFSNNPSSTDIARTKETALSLLQKAKQGTSFSALIEHANASTIPLSGGDLGWRPLNDLPDIFQTSVQTLKPGEVAGPIRADNGFHLIRLLELRGIAPAPHDVISTHARHILIKTSPLLNNQQAENRLREIRADILHGGDFASLAKKYSQDPGSSYKGGDLGWTLPGFFDPTFEEHLKKLAVNQISLPFQTQYGWHIVQVLGRAKKLQTAQNTLHKQAAQLVYQKKFQKALKNWLRQLRNQSYVKIM</sequence>
<dbReference type="Pfam" id="PF00639">
    <property type="entry name" value="Rotamase"/>
    <property type="match status" value="2"/>
</dbReference>
<dbReference type="PROSITE" id="PS01096">
    <property type="entry name" value="PPIC_PPIASE_1"/>
    <property type="match status" value="1"/>
</dbReference>
<keyword evidence="10" id="KW-1185">Reference proteome</keyword>
<evidence type="ECO:0000256" key="1">
    <source>
        <dbReference type="ARBA" id="ARBA00022729"/>
    </source>
</evidence>
<dbReference type="GO" id="GO:0043165">
    <property type="term" value="P:Gram-negative-bacterium-type cell outer membrane assembly"/>
    <property type="evidence" value="ECO:0007669"/>
    <property type="project" value="InterPro"/>
</dbReference>
<dbReference type="HAMAP" id="MF_01183">
    <property type="entry name" value="Chaperone_SurA"/>
    <property type="match status" value="1"/>
</dbReference>
<evidence type="ECO:0000256" key="5">
    <source>
        <dbReference type="ARBA" id="ARBA00023186"/>
    </source>
</evidence>
<keyword evidence="5 7" id="KW-0143">Chaperone</keyword>
<evidence type="ECO:0000256" key="6">
    <source>
        <dbReference type="ARBA" id="ARBA00023235"/>
    </source>
</evidence>
<organism evidence="9 10">
    <name type="scientific">Rickettsiella grylli</name>
    <dbReference type="NCBI Taxonomy" id="59196"/>
    <lineage>
        <taxon>Bacteria</taxon>
        <taxon>Pseudomonadati</taxon>
        <taxon>Pseudomonadota</taxon>
        <taxon>Gammaproteobacteria</taxon>
        <taxon>Legionellales</taxon>
        <taxon>Coxiellaceae</taxon>
        <taxon>Rickettsiella</taxon>
    </lineage>
</organism>
<dbReference type="Gene3D" id="3.10.50.40">
    <property type="match status" value="2"/>
</dbReference>
<dbReference type="Pfam" id="PF09312">
    <property type="entry name" value="SurA_N"/>
    <property type="match status" value="1"/>
</dbReference>
<dbReference type="PANTHER" id="PTHR47637:SF1">
    <property type="entry name" value="CHAPERONE SURA"/>
    <property type="match status" value="1"/>
</dbReference>
<protein>
    <recommendedName>
        <fullName evidence="7">Chaperone SurA</fullName>
    </recommendedName>
    <alternativeName>
        <fullName evidence="7">Peptidyl-prolyl cis-trans isomerase SurA</fullName>
        <shortName evidence="7">PPIase SurA</shortName>
        <ecNumber evidence="7">5.2.1.8</ecNumber>
    </alternativeName>
    <alternativeName>
        <fullName evidence="7">Rotamase SurA</fullName>
    </alternativeName>
</protein>
<dbReference type="GO" id="GO:0051082">
    <property type="term" value="F:unfolded protein binding"/>
    <property type="evidence" value="ECO:0007669"/>
    <property type="project" value="UniProtKB-UniRule"/>
</dbReference>
<dbReference type="GO" id="GO:0003755">
    <property type="term" value="F:peptidyl-prolyl cis-trans isomerase activity"/>
    <property type="evidence" value="ECO:0007669"/>
    <property type="project" value="UniProtKB-UniRule"/>
</dbReference>
<evidence type="ECO:0000313" key="9">
    <source>
        <dbReference type="EMBL" id="EDP46528.1"/>
    </source>
</evidence>
<dbReference type="EMBL" id="AAQJ02000001">
    <property type="protein sequence ID" value="EDP46528.1"/>
    <property type="molecule type" value="Genomic_DNA"/>
</dbReference>
<feature type="domain" description="PpiC" evidence="8">
    <location>
        <begin position="175"/>
        <end position="276"/>
    </location>
</feature>
<comment type="domain">
    <text evidence="7">The PPIase activity resides only in the second parvulin domain. The N-terminal region and the C-terminal tail are necessary and sufficient for the chaperone activity of SurA. The PPIase activity is dispensable for SurA to function as a chaperone. The N-terminal region and the C-terminal tail are also required for porin recognition.</text>
</comment>
<dbReference type="STRING" id="59196.RICGR_0187"/>
<name>A8PL17_9COXI</name>
<dbReference type="InterPro" id="IPR023034">
    <property type="entry name" value="PPIase_SurA"/>
</dbReference>
<keyword evidence="2 7" id="KW-0677">Repeat</keyword>
<comment type="catalytic activity">
    <reaction evidence="7">
        <text>[protein]-peptidylproline (omega=180) = [protein]-peptidylproline (omega=0)</text>
        <dbReference type="Rhea" id="RHEA:16237"/>
        <dbReference type="Rhea" id="RHEA-COMP:10747"/>
        <dbReference type="Rhea" id="RHEA-COMP:10748"/>
        <dbReference type="ChEBI" id="CHEBI:83833"/>
        <dbReference type="ChEBI" id="CHEBI:83834"/>
        <dbReference type="EC" id="5.2.1.8"/>
    </reaction>
</comment>
<dbReference type="eggNOG" id="COG0760">
    <property type="taxonomic scope" value="Bacteria"/>
</dbReference>
<evidence type="ECO:0000256" key="7">
    <source>
        <dbReference type="HAMAP-Rule" id="MF_01183"/>
    </source>
</evidence>
<evidence type="ECO:0000256" key="2">
    <source>
        <dbReference type="ARBA" id="ARBA00022737"/>
    </source>
</evidence>
<dbReference type="GO" id="GO:0030288">
    <property type="term" value="C:outer membrane-bounded periplasmic space"/>
    <property type="evidence" value="ECO:0007669"/>
    <property type="project" value="InterPro"/>
</dbReference>
<dbReference type="RefSeq" id="WP_006035502.1">
    <property type="nucleotide sequence ID" value="NZ_AAQJ02000001.1"/>
</dbReference>
<dbReference type="EC" id="5.2.1.8" evidence="7"/>
<dbReference type="GO" id="GO:0042277">
    <property type="term" value="F:peptide binding"/>
    <property type="evidence" value="ECO:0007669"/>
    <property type="project" value="InterPro"/>
</dbReference>
<dbReference type="SUPFAM" id="SSF54534">
    <property type="entry name" value="FKBP-like"/>
    <property type="match status" value="2"/>
</dbReference>
<dbReference type="Proteomes" id="UP000054075">
    <property type="component" value="Unassembled WGS sequence"/>
</dbReference>
<accession>A8PL17</accession>
<reference evidence="9" key="1">
    <citation type="submission" date="2006-04" db="EMBL/GenBank/DDBJ databases">
        <authorList>
            <person name="Seshadri R."/>
            <person name="Federici B.A."/>
        </authorList>
    </citation>
    <scope>NUCLEOTIDE SEQUENCE [LARGE SCALE GENOMIC DNA]</scope>
</reference>
<evidence type="ECO:0000313" key="10">
    <source>
        <dbReference type="Proteomes" id="UP000054075"/>
    </source>
</evidence>
<dbReference type="InterPro" id="IPR046357">
    <property type="entry name" value="PPIase_dom_sf"/>
</dbReference>
<dbReference type="InterPro" id="IPR050280">
    <property type="entry name" value="OMP_Chaperone_SurA"/>
</dbReference>
<keyword evidence="3 7" id="KW-0574">Periplasm</keyword>